<dbReference type="InterPro" id="IPR002471">
    <property type="entry name" value="Pept_S9_AS"/>
</dbReference>
<dbReference type="GO" id="GO:0006508">
    <property type="term" value="P:proteolysis"/>
    <property type="evidence" value="ECO:0007669"/>
    <property type="project" value="InterPro"/>
</dbReference>
<evidence type="ECO:0000313" key="10">
    <source>
        <dbReference type="EMBL" id="WKW14636.1"/>
    </source>
</evidence>
<dbReference type="Gene3D" id="3.40.50.1820">
    <property type="entry name" value="alpha/beta hydrolase"/>
    <property type="match status" value="1"/>
</dbReference>
<keyword evidence="2" id="KW-0720">Serine protease</keyword>
<keyword evidence="1" id="KW-0378">Hydrolase</keyword>
<comment type="function">
    <text evidence="6">This enzyme catalyzes the hydrolysis of the N-terminal peptide bond of an N-acetylated peptide to generate an N-acetylated amino acid and a peptide with a free N-terminus. It preferentially cleaves off Ac-Ala, Ac-Met and Ac-Ser. Also, involved in the degradation of oxidized and glycated proteins.</text>
</comment>
<feature type="domain" description="Peptidase S9 prolyl oligopeptidase catalytic" evidence="8">
    <location>
        <begin position="521"/>
        <end position="725"/>
    </location>
</feature>
<accession>A0AA49Q7C7</accession>
<keyword evidence="11" id="KW-1185">Reference proteome</keyword>
<dbReference type="PANTHER" id="PTHR42776:SF27">
    <property type="entry name" value="DIPEPTIDYL PEPTIDASE FAMILY MEMBER 6"/>
    <property type="match status" value="1"/>
</dbReference>
<evidence type="ECO:0000256" key="4">
    <source>
        <dbReference type="ARBA" id="ARBA00032284"/>
    </source>
</evidence>
<dbReference type="InterPro" id="IPR001375">
    <property type="entry name" value="Peptidase_S9_cat"/>
</dbReference>
<reference evidence="9" key="1">
    <citation type="submission" date="2023-07" db="EMBL/GenBank/DDBJ databases">
        <authorList>
            <person name="Haufschild T."/>
            <person name="Kallscheuer N."/>
            <person name="Hammer J."/>
            <person name="Kohn T."/>
            <person name="Kabuu M."/>
            <person name="Jogler M."/>
            <person name="Wohfarth N."/>
            <person name="Heuer A."/>
            <person name="Rohde M."/>
            <person name="van Teeseling M.C.F."/>
            <person name="Jogler C."/>
        </authorList>
    </citation>
    <scope>NUCLEOTIDE SEQUENCE</scope>
    <source>
        <strain evidence="9">Strain 138</strain>
        <strain evidence="10">Strain 318</strain>
    </source>
</reference>
<dbReference type="RefSeq" id="WP_367887422.1">
    <property type="nucleotide sequence ID" value="NZ_CP130612.1"/>
</dbReference>
<dbReference type="InterPro" id="IPR011659">
    <property type="entry name" value="WD40"/>
</dbReference>
<sequence length="729" mass="79061">MTTRLLPLASLALSVLAQPLAAQAPFTLDQVMSAPYPTGLTAAATGERLAWTLNERGLRNIWVAEGPAFAARRLTNYETDDGQELTSVSISADGRWVVYVRGGDFGSNWDDALPVNPLGATQPVKVEMWAVPFAGGTPVSLGDGLNPVISPKSDVVVFERARQLWSVPIDGSSPARRLFEQRGSASDAQFSPDGSQIAFVSGRGDHSYIAIYKDAATPLRYLVPTTNRDGSPRWSPDGTQIAFVRRPGAGGAVVNSLEPQPNPFAIWVADVRTGEARERWASARTLRGSVPTTHGGVNLHWAAGDRLVFMHMADNWSHLYSMTARGREAPLLLTPGEHMAEHVTMSADGRYVLYSGNTGNTPGDIDRRHVVRAAVDRQQLDVLTPGTGLEWTPVSMANGRIAAIGATAQRPPVPFVLEMASGGPARADARADAPRRWLGADRVPAEFPAARLVTPRQVIYTSSDGVRVHAQLFEPAANAGASAGGRTAAKRPAVVYVHGGPPRQMLLGWHYGDYYWNAYAMNQYLASRGFIVLSINYRLGIGYGHDFQRPPKAGIAGASEYLDVKAAGEWLRTQPNVDGSRIGIYGGSYGGYLTALALGRDSDLFAAGVDIHGVHDFTSDGGGRIGANTWRYERPAGEVERLARLAWESSPVSAIDTWKSPALFIHADDDRNVRFSQTVDLLQRLRAKGVELEEITIVDDTHHFMLHANQRRVNAAIAEYLERKLRPGQ</sequence>
<dbReference type="SUPFAM" id="SSF53474">
    <property type="entry name" value="alpha/beta-Hydrolases"/>
    <property type="match status" value="1"/>
</dbReference>
<dbReference type="AlphaFoldDB" id="A0AA49Q4C4"/>
<feature type="chain" id="PRO_5041419819" description="Acyl-peptide hydrolase" evidence="7">
    <location>
        <begin position="18"/>
        <end position="729"/>
    </location>
</feature>
<evidence type="ECO:0000256" key="1">
    <source>
        <dbReference type="ARBA" id="ARBA00022801"/>
    </source>
</evidence>
<dbReference type="EMBL" id="CP130612">
    <property type="protein sequence ID" value="WKW11726.1"/>
    <property type="molecule type" value="Genomic_DNA"/>
</dbReference>
<evidence type="ECO:0000256" key="7">
    <source>
        <dbReference type="SAM" id="SignalP"/>
    </source>
</evidence>
<keyword evidence="3" id="KW-0007">Acetylation</keyword>
<evidence type="ECO:0000256" key="6">
    <source>
        <dbReference type="ARBA" id="ARBA00045885"/>
    </source>
</evidence>
<protein>
    <recommendedName>
        <fullName evidence="5">Acyl-peptide hydrolase</fullName>
    </recommendedName>
    <alternativeName>
        <fullName evidence="4">Acylaminoacyl-peptidase</fullName>
    </alternativeName>
</protein>
<keyword evidence="7" id="KW-0732">Signal</keyword>
<evidence type="ECO:0000313" key="11">
    <source>
        <dbReference type="Proteomes" id="UP001229955"/>
    </source>
</evidence>
<evidence type="ECO:0000256" key="3">
    <source>
        <dbReference type="ARBA" id="ARBA00022990"/>
    </source>
</evidence>
<dbReference type="PROSITE" id="PS00708">
    <property type="entry name" value="PRO_ENDOPEP_SER"/>
    <property type="match status" value="1"/>
</dbReference>
<dbReference type="Pfam" id="PF07676">
    <property type="entry name" value="PD40"/>
    <property type="match status" value="2"/>
</dbReference>
<dbReference type="InterPro" id="IPR029058">
    <property type="entry name" value="AB_hydrolase_fold"/>
</dbReference>
<gene>
    <name evidence="9" type="ORF">Strain138_000988</name>
    <name evidence="10" type="ORF">Strain318_000988</name>
</gene>
<dbReference type="GO" id="GO:0004252">
    <property type="term" value="F:serine-type endopeptidase activity"/>
    <property type="evidence" value="ECO:0007669"/>
    <property type="project" value="InterPro"/>
</dbReference>
<dbReference type="Proteomes" id="UP001229955">
    <property type="component" value="Chromosome"/>
</dbReference>
<evidence type="ECO:0000256" key="2">
    <source>
        <dbReference type="ARBA" id="ARBA00022825"/>
    </source>
</evidence>
<dbReference type="EMBL" id="CP130613">
    <property type="protein sequence ID" value="WKW14636.1"/>
    <property type="molecule type" value="Genomic_DNA"/>
</dbReference>
<feature type="signal peptide" evidence="7">
    <location>
        <begin position="1"/>
        <end position="17"/>
    </location>
</feature>
<dbReference type="Pfam" id="PF00326">
    <property type="entry name" value="Peptidase_S9"/>
    <property type="match status" value="1"/>
</dbReference>
<dbReference type="SUPFAM" id="SSF82171">
    <property type="entry name" value="DPP6 N-terminal domain-like"/>
    <property type="match status" value="2"/>
</dbReference>
<evidence type="ECO:0000259" key="8">
    <source>
        <dbReference type="Pfam" id="PF00326"/>
    </source>
</evidence>
<accession>A0AA49Q4C4</accession>
<dbReference type="Gene3D" id="2.120.10.30">
    <property type="entry name" value="TolB, C-terminal domain"/>
    <property type="match status" value="2"/>
</dbReference>
<organism evidence="9">
    <name type="scientific">Pseudogemmatithrix spongiicola</name>
    <dbReference type="NCBI Taxonomy" id="3062599"/>
    <lineage>
        <taxon>Bacteria</taxon>
        <taxon>Pseudomonadati</taxon>
        <taxon>Gemmatimonadota</taxon>
        <taxon>Gemmatimonadia</taxon>
        <taxon>Gemmatimonadales</taxon>
        <taxon>Gemmatimonadaceae</taxon>
        <taxon>Pseudogemmatithrix</taxon>
    </lineage>
</organism>
<evidence type="ECO:0000313" key="9">
    <source>
        <dbReference type="EMBL" id="WKW11726.1"/>
    </source>
</evidence>
<dbReference type="PANTHER" id="PTHR42776">
    <property type="entry name" value="SERINE PEPTIDASE S9 FAMILY MEMBER"/>
    <property type="match status" value="1"/>
</dbReference>
<name>A0AA49Q4C4_9BACT</name>
<evidence type="ECO:0000256" key="5">
    <source>
        <dbReference type="ARBA" id="ARBA00032596"/>
    </source>
</evidence>
<proteinExistence type="predicted"/>
<dbReference type="InterPro" id="IPR011042">
    <property type="entry name" value="6-blade_b-propeller_TolB-like"/>
</dbReference>
<dbReference type="KEGG" id="pspc:Strain318_000988"/>
<keyword evidence="2" id="KW-0645">Protease</keyword>